<dbReference type="EMBL" id="MN740650">
    <property type="protein sequence ID" value="QHS79711.1"/>
    <property type="molecule type" value="Genomic_DNA"/>
</dbReference>
<reference evidence="2" key="1">
    <citation type="journal article" date="2020" name="Nature">
        <title>Giant virus diversity and host interactions through global metagenomics.</title>
        <authorList>
            <person name="Schulz F."/>
            <person name="Roux S."/>
            <person name="Paez-Espino D."/>
            <person name="Jungbluth S."/>
            <person name="Walsh D.A."/>
            <person name="Denef V.J."/>
            <person name="McMahon K.D."/>
            <person name="Konstantinidis K.T."/>
            <person name="Eloe-Fadrosh E.A."/>
            <person name="Kyrpides N.C."/>
            <person name="Woyke T."/>
        </authorList>
    </citation>
    <scope>NUCLEOTIDE SEQUENCE</scope>
    <source>
        <strain evidence="2">GVMAG-S-1035303-20</strain>
    </source>
</reference>
<feature type="domain" description="RNB" evidence="1">
    <location>
        <begin position="106"/>
        <end position="355"/>
    </location>
</feature>
<dbReference type="InterPro" id="IPR012340">
    <property type="entry name" value="NA-bd_OB-fold"/>
</dbReference>
<dbReference type="InterPro" id="IPR001900">
    <property type="entry name" value="RNase_II/R"/>
</dbReference>
<name>A0A6C0AK37_9ZZZZ</name>
<organism evidence="2">
    <name type="scientific">viral metagenome</name>
    <dbReference type="NCBI Taxonomy" id="1070528"/>
    <lineage>
        <taxon>unclassified sequences</taxon>
        <taxon>metagenomes</taxon>
        <taxon>organismal metagenomes</taxon>
    </lineage>
</organism>
<evidence type="ECO:0000259" key="1">
    <source>
        <dbReference type="SMART" id="SM00955"/>
    </source>
</evidence>
<dbReference type="InterPro" id="IPR050180">
    <property type="entry name" value="RNR_Ribonuclease"/>
</dbReference>
<dbReference type="Pfam" id="PF00773">
    <property type="entry name" value="RNB"/>
    <property type="match status" value="1"/>
</dbReference>
<dbReference type="GO" id="GO:0003723">
    <property type="term" value="F:RNA binding"/>
    <property type="evidence" value="ECO:0007669"/>
    <property type="project" value="InterPro"/>
</dbReference>
<protein>
    <recommendedName>
        <fullName evidence="1">RNB domain-containing protein</fullName>
    </recommendedName>
</protein>
<dbReference type="PANTHER" id="PTHR23355">
    <property type="entry name" value="RIBONUCLEASE"/>
    <property type="match status" value="1"/>
</dbReference>
<proteinExistence type="predicted"/>
<dbReference type="AlphaFoldDB" id="A0A6C0AK37"/>
<dbReference type="SMART" id="SM00955">
    <property type="entry name" value="RNB"/>
    <property type="match status" value="1"/>
</dbReference>
<dbReference type="GO" id="GO:0004540">
    <property type="term" value="F:RNA nuclease activity"/>
    <property type="evidence" value="ECO:0007669"/>
    <property type="project" value="InterPro"/>
</dbReference>
<sequence>MTRVAGVLQLTSKTRYGLTSRNVPMYLFSPLNTVFPQMIVASTHKDLKKNILAVAEKINDDPLPRGQLVDVIGTCGDPLAERTAIHVAYSPNYWTKIGETVEPAFNRPVLDVPTINIDPPGCLDIDDCISIWVNHEGITKVAITIADVAEWVRANPWMSYAQNIGQSLYDGGVQVRSMFPKTLEGKMSLLPGERRLGYTLIFDWVGEVRNVHFKEVVIINKASYTYDNCRLATEIPMDTLRTICEHIAGRKPLIDPHDWVAELMIFYNKQMANALTAIGKGLLRHHSAPDAEKLEKYDLLGLNARMFAYASATYEHVCPEIMHWGFQTRYCHGSSPIRRWADVVNQMAMKGMPVPNAKEDCNRLQKFAKKHARDLAFLDILQRRPQDIKGTVISPTRIWIPDWNRLITSPNTFPEGTPVKVTYFLDMQRPTWKQRLVFHVKMDSESGSS</sequence>
<dbReference type="GO" id="GO:0006402">
    <property type="term" value="P:mRNA catabolic process"/>
    <property type="evidence" value="ECO:0007669"/>
    <property type="project" value="TreeGrafter"/>
</dbReference>
<dbReference type="SUPFAM" id="SSF50249">
    <property type="entry name" value="Nucleic acid-binding proteins"/>
    <property type="match status" value="1"/>
</dbReference>
<dbReference type="PANTHER" id="PTHR23355:SF9">
    <property type="entry name" value="DIS3-LIKE EXONUCLEASE 2"/>
    <property type="match status" value="1"/>
</dbReference>
<accession>A0A6C0AK37</accession>
<evidence type="ECO:0000313" key="2">
    <source>
        <dbReference type="EMBL" id="QHS79711.1"/>
    </source>
</evidence>